<dbReference type="EMBL" id="CAJPIZ010005050">
    <property type="protein sequence ID" value="CAG2108222.1"/>
    <property type="molecule type" value="Genomic_DNA"/>
</dbReference>
<feature type="chain" id="PRO_5036403725" evidence="2">
    <location>
        <begin position="22"/>
        <end position="157"/>
    </location>
</feature>
<sequence>MVAKLLIVVSLIAGLTAQTLALSLRQRVKRDSADDDLGISGIPEHIQMGSQQDSQSNQEQSAGKKGAAVQQNQLSQQQLAAAFGGKHYLLQQQLAMGQQMAKLGTKVAAQQVTDTQKQAVANGVVEKSAHSATNEEVGTARNAADPKSDLEEVGQSE</sequence>
<dbReference type="AlphaFoldDB" id="A0A7R9Q0L6"/>
<proteinExistence type="predicted"/>
<evidence type="ECO:0000313" key="4">
    <source>
        <dbReference type="Proteomes" id="UP000759131"/>
    </source>
</evidence>
<feature type="signal peptide" evidence="2">
    <location>
        <begin position="1"/>
        <end position="21"/>
    </location>
</feature>
<protein>
    <submittedName>
        <fullName evidence="3">Uncharacterized protein</fullName>
    </submittedName>
</protein>
<gene>
    <name evidence="3" type="ORF">OSB1V03_LOCUS8217</name>
</gene>
<evidence type="ECO:0000313" key="3">
    <source>
        <dbReference type="EMBL" id="CAD7627792.1"/>
    </source>
</evidence>
<reference evidence="3" key="1">
    <citation type="submission" date="2020-11" db="EMBL/GenBank/DDBJ databases">
        <authorList>
            <person name="Tran Van P."/>
        </authorList>
    </citation>
    <scope>NUCLEOTIDE SEQUENCE</scope>
</reference>
<organism evidence="3">
    <name type="scientific">Medioppia subpectinata</name>
    <dbReference type="NCBI Taxonomy" id="1979941"/>
    <lineage>
        <taxon>Eukaryota</taxon>
        <taxon>Metazoa</taxon>
        <taxon>Ecdysozoa</taxon>
        <taxon>Arthropoda</taxon>
        <taxon>Chelicerata</taxon>
        <taxon>Arachnida</taxon>
        <taxon>Acari</taxon>
        <taxon>Acariformes</taxon>
        <taxon>Sarcoptiformes</taxon>
        <taxon>Oribatida</taxon>
        <taxon>Brachypylina</taxon>
        <taxon>Oppioidea</taxon>
        <taxon>Oppiidae</taxon>
        <taxon>Medioppia</taxon>
    </lineage>
</organism>
<dbReference type="Proteomes" id="UP000759131">
    <property type="component" value="Unassembled WGS sequence"/>
</dbReference>
<feature type="compositionally biased region" description="Low complexity" evidence="1">
    <location>
        <begin position="50"/>
        <end position="71"/>
    </location>
</feature>
<keyword evidence="2" id="KW-0732">Signal</keyword>
<feature type="region of interest" description="Disordered" evidence="1">
    <location>
        <begin position="123"/>
        <end position="157"/>
    </location>
</feature>
<dbReference type="EMBL" id="OC859625">
    <property type="protein sequence ID" value="CAD7627792.1"/>
    <property type="molecule type" value="Genomic_DNA"/>
</dbReference>
<keyword evidence="4" id="KW-1185">Reference proteome</keyword>
<accession>A0A7R9Q0L6</accession>
<evidence type="ECO:0000256" key="2">
    <source>
        <dbReference type="SAM" id="SignalP"/>
    </source>
</evidence>
<name>A0A7R9Q0L6_9ACAR</name>
<feature type="region of interest" description="Disordered" evidence="1">
    <location>
        <begin position="48"/>
        <end position="71"/>
    </location>
</feature>
<evidence type="ECO:0000256" key="1">
    <source>
        <dbReference type="SAM" id="MobiDB-lite"/>
    </source>
</evidence>